<sequence length="270" mass="29337">MQPTPHRGPLCTRSSLTNDLRKLGLNSGDTVLLHSSLSRVGWISGGAETLVHSLLDVLTPQGTLVVPTHTGGNTDPAGWANPPVPEEWWQTIRDTMPAFDRRITRSERMGVIPEVVRNWPGAVRSTHPQTSFSAVGANAHFVTEGHALDCLFGEQSPLARLEKINAKVLLLGVDFDVCTCFHLAEYRIDSPKADNSFSAFQDGSRTWVTVSDVAVSDEDFLELGKDLVAEANVTKGEVGGAQCCLLSLPQAVKFAEKWFLSHRIGGNSHT</sequence>
<accession>A0A9W4NUC4</accession>
<evidence type="ECO:0000256" key="1">
    <source>
        <dbReference type="ARBA" id="ARBA00006383"/>
    </source>
</evidence>
<dbReference type="GO" id="GO:0008080">
    <property type="term" value="F:N-acetyltransferase activity"/>
    <property type="evidence" value="ECO:0007669"/>
    <property type="project" value="InterPro"/>
</dbReference>
<keyword evidence="2" id="KW-0808">Transferase</keyword>
<organism evidence="4 5">
    <name type="scientific">Penicillium salamii</name>
    <dbReference type="NCBI Taxonomy" id="1612424"/>
    <lineage>
        <taxon>Eukaryota</taxon>
        <taxon>Fungi</taxon>
        <taxon>Dikarya</taxon>
        <taxon>Ascomycota</taxon>
        <taxon>Pezizomycotina</taxon>
        <taxon>Eurotiomycetes</taxon>
        <taxon>Eurotiomycetidae</taxon>
        <taxon>Eurotiales</taxon>
        <taxon>Aspergillaceae</taxon>
        <taxon>Penicillium</taxon>
    </lineage>
</organism>
<keyword evidence="5" id="KW-1185">Reference proteome</keyword>
<evidence type="ECO:0008006" key="6">
    <source>
        <dbReference type="Google" id="ProtNLM"/>
    </source>
</evidence>
<dbReference type="SUPFAM" id="SSF110710">
    <property type="entry name" value="TTHA0583/YokD-like"/>
    <property type="match status" value="1"/>
</dbReference>
<dbReference type="OrthoDB" id="9987540at2759"/>
<comment type="caution">
    <text evidence="4">The sequence shown here is derived from an EMBL/GenBank/DDBJ whole genome shotgun (WGS) entry which is preliminary data.</text>
</comment>
<dbReference type="Pfam" id="PF02522">
    <property type="entry name" value="Antibiotic_NAT"/>
    <property type="match status" value="1"/>
</dbReference>
<evidence type="ECO:0000313" key="5">
    <source>
        <dbReference type="Proteomes" id="UP001152649"/>
    </source>
</evidence>
<evidence type="ECO:0000256" key="2">
    <source>
        <dbReference type="ARBA" id="ARBA00022679"/>
    </source>
</evidence>
<dbReference type="InterPro" id="IPR003679">
    <property type="entry name" value="Amioglycoside_AcTrfase"/>
</dbReference>
<name>A0A9W4NUC4_9EURO</name>
<dbReference type="AlphaFoldDB" id="A0A9W4NUC4"/>
<dbReference type="EMBL" id="CAJVPG010000434">
    <property type="protein sequence ID" value="CAG8417684.1"/>
    <property type="molecule type" value="Genomic_DNA"/>
</dbReference>
<gene>
    <name evidence="4" type="ORF">PSALAMII_LOCUS9506</name>
</gene>
<protein>
    <recommendedName>
        <fullName evidence="6">Aminoglycoside N(3)-acetyltransferase</fullName>
    </recommendedName>
</protein>
<evidence type="ECO:0000256" key="3">
    <source>
        <dbReference type="ARBA" id="ARBA00023315"/>
    </source>
</evidence>
<dbReference type="InterPro" id="IPR028345">
    <property type="entry name" value="Antibiotic_NAT-like"/>
</dbReference>
<dbReference type="PANTHER" id="PTHR11104:SF0">
    <property type="entry name" value="SPBETA PROPHAGE-DERIVED AMINOGLYCOSIDE N(3')-ACETYLTRANSFERASE-LIKE PROTEIN YOKD"/>
    <property type="match status" value="1"/>
</dbReference>
<comment type="similarity">
    <text evidence="1">Belongs to the antibiotic N-acetyltransferase family.</text>
</comment>
<keyword evidence="3" id="KW-0012">Acyltransferase</keyword>
<evidence type="ECO:0000313" key="4">
    <source>
        <dbReference type="EMBL" id="CAG8417684.1"/>
    </source>
</evidence>
<dbReference type="Proteomes" id="UP001152649">
    <property type="component" value="Unassembled WGS sequence"/>
</dbReference>
<dbReference type="PANTHER" id="PTHR11104">
    <property type="entry name" value="AMINOGLYCOSIDE N3-ACETYLTRANSFERASE"/>
    <property type="match status" value="1"/>
</dbReference>
<dbReference type="GO" id="GO:0046677">
    <property type="term" value="P:response to antibiotic"/>
    <property type="evidence" value="ECO:0007669"/>
    <property type="project" value="InterPro"/>
</dbReference>
<proteinExistence type="inferred from homology"/>
<reference evidence="4" key="1">
    <citation type="submission" date="2021-07" db="EMBL/GenBank/DDBJ databases">
        <authorList>
            <person name="Branca A.L. A."/>
        </authorList>
    </citation>
    <scope>NUCLEOTIDE SEQUENCE</scope>
</reference>